<comment type="caution">
    <text evidence="1">The sequence shown here is derived from an EMBL/GenBank/DDBJ whole genome shotgun (WGS) entry which is preliminary data.</text>
</comment>
<dbReference type="Proteomes" id="UP001159363">
    <property type="component" value="Chromosome 3"/>
</dbReference>
<reference evidence="1 2" key="1">
    <citation type="submission" date="2023-02" db="EMBL/GenBank/DDBJ databases">
        <title>LHISI_Scaffold_Assembly.</title>
        <authorList>
            <person name="Stuart O.P."/>
            <person name="Cleave R."/>
            <person name="Magrath M.J.L."/>
            <person name="Mikheyev A.S."/>
        </authorList>
    </citation>
    <scope>NUCLEOTIDE SEQUENCE [LARGE SCALE GENOMIC DNA]</scope>
    <source>
        <strain evidence="1">Daus_M_001</strain>
        <tissue evidence="1">Leg muscle</tissue>
    </source>
</reference>
<organism evidence="1 2">
    <name type="scientific">Dryococelus australis</name>
    <dbReference type="NCBI Taxonomy" id="614101"/>
    <lineage>
        <taxon>Eukaryota</taxon>
        <taxon>Metazoa</taxon>
        <taxon>Ecdysozoa</taxon>
        <taxon>Arthropoda</taxon>
        <taxon>Hexapoda</taxon>
        <taxon>Insecta</taxon>
        <taxon>Pterygota</taxon>
        <taxon>Neoptera</taxon>
        <taxon>Polyneoptera</taxon>
        <taxon>Phasmatodea</taxon>
        <taxon>Verophasmatodea</taxon>
        <taxon>Anareolatae</taxon>
        <taxon>Phasmatidae</taxon>
        <taxon>Eurycanthinae</taxon>
        <taxon>Dryococelus</taxon>
    </lineage>
</organism>
<dbReference type="EMBL" id="JARBHB010000003">
    <property type="protein sequence ID" value="KAJ8890165.1"/>
    <property type="molecule type" value="Genomic_DNA"/>
</dbReference>
<protein>
    <submittedName>
        <fullName evidence="1">Uncharacterized protein</fullName>
    </submittedName>
</protein>
<accession>A0ABQ9I0J1</accession>
<gene>
    <name evidence="1" type="ORF">PR048_009672</name>
</gene>
<proteinExistence type="predicted"/>
<evidence type="ECO:0000313" key="2">
    <source>
        <dbReference type="Proteomes" id="UP001159363"/>
    </source>
</evidence>
<name>A0ABQ9I0J1_9NEOP</name>
<keyword evidence="2" id="KW-1185">Reference proteome</keyword>
<evidence type="ECO:0000313" key="1">
    <source>
        <dbReference type="EMBL" id="KAJ8890165.1"/>
    </source>
</evidence>
<sequence length="138" mass="15971">MKDKEAAASKSCQVFSVDVQAVKLKPVVRASAVHLKKKICCHNYTVYNLTSHLKCIIFTSLLVEQVEKVIKHWPSEIPRVIVIWNDGCCYQNKRKYFLVGHTQIEVDSVHALIERKLYNREMYLPSDYVSVTKEAKMQ</sequence>